<dbReference type="KEGG" id="nnu:104595617"/>
<gene>
    <name evidence="3" type="primary">LOC104595617</name>
</gene>
<dbReference type="GeneID" id="104595617"/>
<protein>
    <submittedName>
        <fullName evidence="3">Uncharacterized protein LOC104595617</fullName>
    </submittedName>
</protein>
<proteinExistence type="predicted"/>
<dbReference type="OMA" id="RMNTKDY"/>
<name>A0A1U7ZL25_NELNU</name>
<dbReference type="PANTHER" id="PTHR35290:SF2">
    <property type="entry name" value="PROTEIN CASPARIAN STRIP INTEGRITY FACTOR 1"/>
    <property type="match status" value="1"/>
</dbReference>
<dbReference type="eggNOG" id="ENOG502S73G">
    <property type="taxonomic scope" value="Eukaryota"/>
</dbReference>
<dbReference type="InterPro" id="IPR038974">
    <property type="entry name" value="CIF1/2"/>
</dbReference>
<dbReference type="FunCoup" id="A0A1U7ZL25">
    <property type="interactions" value="54"/>
</dbReference>
<organism evidence="2 3">
    <name type="scientific">Nelumbo nucifera</name>
    <name type="common">Sacred lotus</name>
    <dbReference type="NCBI Taxonomy" id="4432"/>
    <lineage>
        <taxon>Eukaryota</taxon>
        <taxon>Viridiplantae</taxon>
        <taxon>Streptophyta</taxon>
        <taxon>Embryophyta</taxon>
        <taxon>Tracheophyta</taxon>
        <taxon>Spermatophyta</taxon>
        <taxon>Magnoliopsida</taxon>
        <taxon>Proteales</taxon>
        <taxon>Nelumbonaceae</taxon>
        <taxon>Nelumbo</taxon>
    </lineage>
</organism>
<dbReference type="PANTHER" id="PTHR35290">
    <property type="entry name" value="PROTEIN CASPARIAN STRIP INTEGRITY FACTOR 1-RELATED"/>
    <property type="match status" value="1"/>
</dbReference>
<evidence type="ECO:0000313" key="3">
    <source>
        <dbReference type="RefSeq" id="XP_010254720.1"/>
    </source>
</evidence>
<dbReference type="OrthoDB" id="1936508at2759"/>
<keyword evidence="2" id="KW-1185">Reference proteome</keyword>
<evidence type="ECO:0000256" key="1">
    <source>
        <dbReference type="SAM" id="SignalP"/>
    </source>
</evidence>
<dbReference type="InParanoid" id="A0A1U7ZL25"/>
<evidence type="ECO:0000313" key="2">
    <source>
        <dbReference type="Proteomes" id="UP000189703"/>
    </source>
</evidence>
<feature type="signal peptide" evidence="1">
    <location>
        <begin position="1"/>
        <end position="26"/>
    </location>
</feature>
<dbReference type="RefSeq" id="XP_010254720.1">
    <property type="nucleotide sequence ID" value="XM_010256418.2"/>
</dbReference>
<sequence length="80" mass="8759">MGIMLLKKFAFLFLLVSASLLSVAFAGRQLMGKPIAEVNASNKEAAADVHERILRVNTRDYGIYDPAPSLVKPPFKSIPN</sequence>
<feature type="chain" id="PRO_5010554775" evidence="1">
    <location>
        <begin position="27"/>
        <end position="80"/>
    </location>
</feature>
<dbReference type="AlphaFoldDB" id="A0A1U7ZL25"/>
<keyword evidence="1" id="KW-0732">Signal</keyword>
<dbReference type="Proteomes" id="UP000189703">
    <property type="component" value="Unplaced"/>
</dbReference>
<accession>A0A1U7ZL25</accession>
<reference evidence="3" key="1">
    <citation type="submission" date="2025-08" db="UniProtKB">
        <authorList>
            <consortium name="RefSeq"/>
        </authorList>
    </citation>
    <scope>IDENTIFICATION</scope>
</reference>